<dbReference type="RefSeq" id="WP_160900444.1">
    <property type="nucleotide sequence ID" value="NZ_CP102850.1"/>
</dbReference>
<dbReference type="EMBL" id="WMBR01000001">
    <property type="protein sequence ID" value="MXP20286.1"/>
    <property type="molecule type" value="Genomic_DNA"/>
</dbReference>
<dbReference type="GO" id="GO:0000271">
    <property type="term" value="P:polysaccharide biosynthetic process"/>
    <property type="evidence" value="ECO:0007669"/>
    <property type="project" value="TreeGrafter"/>
</dbReference>
<feature type="active site" description="Proton acceptor" evidence="2">
    <location>
        <position position="196"/>
    </location>
</feature>
<proteinExistence type="inferred from homology"/>
<evidence type="ECO:0000313" key="5">
    <source>
        <dbReference type="EMBL" id="MXP20286.1"/>
    </source>
</evidence>
<dbReference type="InterPro" id="IPR015421">
    <property type="entry name" value="PyrdxlP-dep_Trfase_major"/>
</dbReference>
<accession>A0A6L7GK53</accession>
<dbReference type="Pfam" id="PF01041">
    <property type="entry name" value="DegT_DnrJ_EryC1"/>
    <property type="match status" value="1"/>
</dbReference>
<dbReference type="CDD" id="cd00616">
    <property type="entry name" value="AHBA_syn"/>
    <property type="match status" value="1"/>
</dbReference>
<dbReference type="InterPro" id="IPR015422">
    <property type="entry name" value="PyrdxlP-dep_Trfase_small"/>
</dbReference>
<evidence type="ECO:0000256" key="2">
    <source>
        <dbReference type="PIRSR" id="PIRSR000390-1"/>
    </source>
</evidence>
<dbReference type="PANTHER" id="PTHR30244">
    <property type="entry name" value="TRANSAMINASE"/>
    <property type="match status" value="1"/>
</dbReference>
<dbReference type="Gene3D" id="3.90.1150.10">
    <property type="entry name" value="Aspartate Aminotransferase, domain 1"/>
    <property type="match status" value="1"/>
</dbReference>
<dbReference type="GO" id="GO:0030170">
    <property type="term" value="F:pyridoxal phosphate binding"/>
    <property type="evidence" value="ECO:0007669"/>
    <property type="project" value="TreeGrafter"/>
</dbReference>
<keyword evidence="3 4" id="KW-0663">Pyridoxal phosphate</keyword>
<evidence type="ECO:0000313" key="6">
    <source>
        <dbReference type="Proteomes" id="UP000475545"/>
    </source>
</evidence>
<keyword evidence="5" id="KW-0808">Transferase</keyword>
<evidence type="ECO:0000256" key="4">
    <source>
        <dbReference type="RuleBase" id="RU004508"/>
    </source>
</evidence>
<comment type="cofactor">
    <cofactor evidence="1">
        <name>pyridoxal 5'-phosphate</name>
        <dbReference type="ChEBI" id="CHEBI:597326"/>
    </cofactor>
</comment>
<dbReference type="GO" id="GO:0008483">
    <property type="term" value="F:transaminase activity"/>
    <property type="evidence" value="ECO:0007669"/>
    <property type="project" value="UniProtKB-KW"/>
</dbReference>
<evidence type="ECO:0000256" key="3">
    <source>
        <dbReference type="PIRSR" id="PIRSR000390-2"/>
    </source>
</evidence>
<evidence type="ECO:0000256" key="1">
    <source>
        <dbReference type="ARBA" id="ARBA00001933"/>
    </source>
</evidence>
<organism evidence="5 6">
    <name type="scientific">Gordonia mangrovi</name>
    <dbReference type="NCBI Taxonomy" id="2665643"/>
    <lineage>
        <taxon>Bacteria</taxon>
        <taxon>Bacillati</taxon>
        <taxon>Actinomycetota</taxon>
        <taxon>Actinomycetes</taxon>
        <taxon>Mycobacteriales</taxon>
        <taxon>Gordoniaceae</taxon>
        <taxon>Gordonia</taxon>
    </lineage>
</organism>
<keyword evidence="5" id="KW-0032">Aminotransferase</keyword>
<comment type="caution">
    <text evidence="5">The sequence shown here is derived from an EMBL/GenBank/DDBJ whole genome shotgun (WGS) entry which is preliminary data.</text>
</comment>
<dbReference type="Proteomes" id="UP000475545">
    <property type="component" value="Unassembled WGS sequence"/>
</dbReference>
<dbReference type="PANTHER" id="PTHR30244:SF34">
    <property type="entry name" value="DTDP-4-AMINO-4,6-DIDEOXYGALACTOSE TRANSAMINASE"/>
    <property type="match status" value="1"/>
</dbReference>
<feature type="modified residue" description="N6-(pyridoxal phosphate)lysine" evidence="3">
    <location>
        <position position="196"/>
    </location>
</feature>
<dbReference type="InterPro" id="IPR000653">
    <property type="entry name" value="DegT/StrS_aminotransferase"/>
</dbReference>
<comment type="similarity">
    <text evidence="4">Belongs to the DegT/DnrJ/EryC1 family.</text>
</comment>
<keyword evidence="6" id="KW-1185">Reference proteome</keyword>
<dbReference type="SUPFAM" id="SSF53383">
    <property type="entry name" value="PLP-dependent transferases"/>
    <property type="match status" value="1"/>
</dbReference>
<dbReference type="AlphaFoldDB" id="A0A6L7GK53"/>
<protein>
    <submittedName>
        <fullName evidence="5">Glutamine--scyllo-inositol aminotransferase</fullName>
    </submittedName>
</protein>
<reference evidence="5 6" key="1">
    <citation type="submission" date="2019-11" db="EMBL/GenBank/DDBJ databases">
        <title>Gordonia sp. nov., a novel actinobacterium isolated from mangrove soil in Hainan.</title>
        <authorList>
            <person name="Huang X."/>
            <person name="Xie Y."/>
            <person name="Chu X."/>
            <person name="Xiao K."/>
        </authorList>
    </citation>
    <scope>NUCLEOTIDE SEQUENCE [LARGE SCALE GENOMIC DNA]</scope>
    <source>
        <strain evidence="5 6">HNM0687</strain>
    </source>
</reference>
<dbReference type="Gene3D" id="3.40.640.10">
    <property type="entry name" value="Type I PLP-dependent aspartate aminotransferase-like (Major domain)"/>
    <property type="match status" value="1"/>
</dbReference>
<dbReference type="PIRSF" id="PIRSF000390">
    <property type="entry name" value="PLP_StrS"/>
    <property type="match status" value="1"/>
</dbReference>
<dbReference type="InterPro" id="IPR015424">
    <property type="entry name" value="PyrdxlP-dep_Trfase"/>
</dbReference>
<name>A0A6L7GK53_9ACTN</name>
<sequence>MTDLAALSTPVVCPTGPRIPVAGPWVTDLEVRYVSEAAATDWYGNAGRSVAMFEREFADHLGLRHGIAVPHGTSALHLAMLGLGIGPGDEVVVPEATWVASAAPIVYLGATPVFADIDPDTWCLDPDSLQRVIGPRTKAIVTVDLYGNTPDMNRIRRIAGDTPVIEDAAQAIGASRNGSPAGALGDIGVFSFHGTKTMTTGEGGMVVTDDDALHERMSRIRDHGRTPAGHKFFVTDEIGHKFRMSSLQAAFGRAQLARIDQLVDKKRQIFDWYEQRLSPIAGVTLNSCEPDAINTYWMVTAVVDRSRRLSSHRMMAILDDHQIDSRPFLPPLSSLPAFDGYQSAAEAARRNPVAYDIASRAINLPSALMLTEDQVEAVCTAFAAILDDGRDPS</sequence>
<gene>
    <name evidence="5" type="ORF">GIY30_02790</name>
</gene>